<keyword evidence="1" id="KW-1133">Transmembrane helix</keyword>
<evidence type="ECO:0000259" key="2">
    <source>
        <dbReference type="Pfam" id="PF13438"/>
    </source>
</evidence>
<evidence type="ECO:0000313" key="3">
    <source>
        <dbReference type="EMBL" id="CUI16673.1"/>
    </source>
</evidence>
<dbReference type="AlphaFoldDB" id="A0A0U5ERA9"/>
<dbReference type="Proteomes" id="UP000069902">
    <property type="component" value="Chromosome cPNK"/>
</dbReference>
<dbReference type="PATRIC" id="fig|389348.3.peg.1167"/>
<keyword evidence="4" id="KW-1185">Reference proteome</keyword>
<evidence type="ECO:0000313" key="4">
    <source>
        <dbReference type="Proteomes" id="UP000069902"/>
    </source>
</evidence>
<feature type="domain" description="DUF4113" evidence="2">
    <location>
        <begin position="1"/>
        <end position="24"/>
    </location>
</feature>
<dbReference type="InParanoid" id="A0A0U5ERA9"/>
<dbReference type="KEGG" id="pnl:PNK_1056"/>
<organism evidence="3 4">
    <name type="scientific">Candidatus Protochlamydia naegleriophila</name>
    <dbReference type="NCBI Taxonomy" id="389348"/>
    <lineage>
        <taxon>Bacteria</taxon>
        <taxon>Pseudomonadati</taxon>
        <taxon>Chlamydiota</taxon>
        <taxon>Chlamydiia</taxon>
        <taxon>Parachlamydiales</taxon>
        <taxon>Parachlamydiaceae</taxon>
        <taxon>Candidatus Protochlamydia</taxon>
    </lineage>
</organism>
<protein>
    <submittedName>
        <fullName evidence="3">Hypothetical membrane protein</fullName>
    </submittedName>
</protein>
<dbReference type="EMBL" id="LN879502">
    <property type="protein sequence ID" value="CUI16673.1"/>
    <property type="molecule type" value="Genomic_DNA"/>
</dbReference>
<dbReference type="InterPro" id="IPR025188">
    <property type="entry name" value="DUF4113"/>
</dbReference>
<name>A0A0U5ERA9_9BACT</name>
<sequence>MHTLDALNAKFGKNTIFFGAMGTDLSGKPAKTGALLTISAVGILWLLLWQIKDSHQPSG</sequence>
<proteinExistence type="predicted"/>
<gene>
    <name evidence="3" type="ORF">PNK_1056</name>
</gene>
<reference evidence="4" key="1">
    <citation type="submission" date="2015-09" db="EMBL/GenBank/DDBJ databases">
        <authorList>
            <person name="Bertelli C."/>
        </authorList>
    </citation>
    <scope>NUCLEOTIDE SEQUENCE [LARGE SCALE GENOMIC DNA]</scope>
    <source>
        <strain evidence="4">KNic</strain>
    </source>
</reference>
<keyword evidence="1" id="KW-0812">Transmembrane</keyword>
<accession>A0A0U5ERA9</accession>
<evidence type="ECO:0000256" key="1">
    <source>
        <dbReference type="SAM" id="Phobius"/>
    </source>
</evidence>
<keyword evidence="1" id="KW-0472">Membrane</keyword>
<feature type="transmembrane region" description="Helical" evidence="1">
    <location>
        <begin position="33"/>
        <end position="51"/>
    </location>
</feature>
<dbReference type="Pfam" id="PF13438">
    <property type="entry name" value="DUF4113"/>
    <property type="match status" value="1"/>
</dbReference>